<feature type="transmembrane region" description="Helical" evidence="27">
    <location>
        <begin position="1119"/>
        <end position="1138"/>
    </location>
</feature>
<sequence length="1139" mass="123335">MTTALSLFLSGLLLAPAVNGQAYDAGNRGEDAFEYVQPLNTTILGPYGHSEAVYPSPNTTGNGWEEALEKAKAFVAQLTIEEKADMVTGQPGPCVGNIVAIPRLGFNGLCLQDGPLSIRVADYASVFSAGVSAAATWDRDILYERGYLMGKEFKGKGAHVALSPVAGPLGRSAYSGRNWEGFSPDPYLTGVSMELTITGHQDAGVQATAKHWILNEQEIQRNPVFDPNGTATDITSQAISANVDDRTVHELYMWPFANAVKAKAASFMCSYQRINGSYGCQNSKSLNGLLKTELGFEGYVMSDWGATHTGVAAIEAGLDMDMPGGLGAYGQAWTAGSFFGGNVTIAVNNGTLDVTRVDDMILRIMTPYYWLGQDKDFPSVDPSGGDLNTFSPKSTWVREFNLTGERSRDVRENHGETIRKHGAAASVLLKNENKALPLKAPKSIAVFGNDASEDTQGFLNQKDFEYGTLVAGGGSGTGRLTYLVTPLEAIKARASKDGALVQQWLNNTLIATSNMTDLWNPTPPEVCLVFLKTWAEEAADRQHLDVDWNGNDVVESVAKYCNNTIVVTHSSGINTLPWADHPNVTAILAAHYPGQESGNSLVDVLYGDVNPSARLPYTIALNGTDYNAPPTTAINTTGEYDWQSWFEEKLEIDYRYFDAHNISVRYEFGFGLSYTTFELADFAAEAVASDITSAPEQRPVQPGGNPALWETIFNATATISNTGDVAGAAVPQLYVSFPADTTPAGTPPRQLRGFEKVPLAVGESKTVGFELMRRDLSYWDVVSQQWVIPAGDFTLSLGWSSRDLKAFTKITPVQAEMSYPEDYTLLEKSSGASASTPDSSDSTSGGCSIRRVGSHLKTLYLFTKSDVKTVLIPQIIFIVSAVLGRESLTTVDLSTPAEALQRLPLAILWIWLNLIVCGISNQRLPQSVLEDEHNKPWRPIAAKRLTPEQANKLLFTIVPLVMGTSLLLGGFTPTVTMMALLWLYNDLDGSSINIWTRNIINTGGIMCFSAGSLEVISGGMLLPKAWIWIGLTGAAIATTVQALDFPDMEGDKARGRQTIPLIYGEAVSRGGLAVAVVVWSAVCSAFWNLQLMSWAVPLGVGSLMAALTVLRRDEKCDKIVAKLWCLWMSVLYVLPLFVA</sequence>
<evidence type="ECO:0000256" key="13">
    <source>
        <dbReference type="ARBA" id="ARBA00023136"/>
    </source>
</evidence>
<evidence type="ECO:0000256" key="23">
    <source>
        <dbReference type="ARBA" id="ARBA00070030"/>
    </source>
</evidence>
<feature type="transmembrane region" description="Helical" evidence="27">
    <location>
        <begin position="1066"/>
        <end position="1087"/>
    </location>
</feature>
<evidence type="ECO:0000256" key="16">
    <source>
        <dbReference type="ARBA" id="ARBA00023295"/>
    </source>
</evidence>
<dbReference type="SUPFAM" id="SSF52279">
    <property type="entry name" value="Beta-D-glucan exohydrolase, C-terminal domain"/>
    <property type="match status" value="1"/>
</dbReference>
<evidence type="ECO:0000256" key="6">
    <source>
        <dbReference type="ARBA" id="ARBA00012744"/>
    </source>
</evidence>
<proteinExistence type="inferred from homology"/>
<dbReference type="InterPro" id="IPR050288">
    <property type="entry name" value="Cellulose_deg_GH3"/>
</dbReference>
<gene>
    <name evidence="30" type="ORF">CkaCkLH20_12786</name>
</gene>
<evidence type="ECO:0000256" key="7">
    <source>
        <dbReference type="ARBA" id="ARBA00022525"/>
    </source>
</evidence>
<evidence type="ECO:0000256" key="3">
    <source>
        <dbReference type="ARBA" id="ARBA00004613"/>
    </source>
</evidence>
<dbReference type="InterPro" id="IPR002772">
    <property type="entry name" value="Glyco_hydro_3_C"/>
</dbReference>
<evidence type="ECO:0000256" key="14">
    <source>
        <dbReference type="ARBA" id="ARBA00023180"/>
    </source>
</evidence>
<dbReference type="PANTHER" id="PTHR42715:SF12">
    <property type="entry name" value="BETA-GLUCOSIDASE G-RELATED"/>
    <property type="match status" value="1"/>
</dbReference>
<evidence type="ECO:0000256" key="27">
    <source>
        <dbReference type="SAM" id="Phobius"/>
    </source>
</evidence>
<feature type="transmembrane region" description="Helical" evidence="27">
    <location>
        <begin position="1025"/>
        <end position="1045"/>
    </location>
</feature>
<evidence type="ECO:0000256" key="26">
    <source>
        <dbReference type="ARBA" id="ARBA00083611"/>
    </source>
</evidence>
<comment type="similarity">
    <text evidence="5">Belongs to the glycosyl hydrolase 3 family.</text>
</comment>
<evidence type="ECO:0000256" key="28">
    <source>
        <dbReference type="SAM" id="SignalP"/>
    </source>
</evidence>
<keyword evidence="13 27" id="KW-0472">Membrane</keyword>
<keyword evidence="16" id="KW-0326">Glycosidase</keyword>
<dbReference type="RefSeq" id="XP_038739204.1">
    <property type="nucleotide sequence ID" value="XM_038895498.1"/>
</dbReference>
<comment type="subcellular location">
    <subcellularLocation>
        <location evidence="2">Membrane</location>
        <topology evidence="2">Multi-pass membrane protein</topology>
    </subcellularLocation>
    <subcellularLocation>
        <location evidence="3">Secreted</location>
    </subcellularLocation>
</comment>
<dbReference type="Gene3D" id="3.40.50.1700">
    <property type="entry name" value="Glycoside hydrolase family 3 C-terminal domain"/>
    <property type="match status" value="1"/>
</dbReference>
<name>A0A9P6LDY5_9PEZI</name>
<dbReference type="InterPro" id="IPR013783">
    <property type="entry name" value="Ig-like_fold"/>
</dbReference>
<dbReference type="GO" id="GO:0016020">
    <property type="term" value="C:membrane"/>
    <property type="evidence" value="ECO:0007669"/>
    <property type="project" value="UniProtKB-SubCell"/>
</dbReference>
<dbReference type="Pfam" id="PF01040">
    <property type="entry name" value="UbiA"/>
    <property type="match status" value="1"/>
</dbReference>
<evidence type="ECO:0000256" key="22">
    <source>
        <dbReference type="ARBA" id="ARBA00041808"/>
    </source>
</evidence>
<evidence type="ECO:0000313" key="31">
    <source>
        <dbReference type="Proteomes" id="UP000781932"/>
    </source>
</evidence>
<keyword evidence="8 27" id="KW-0812">Transmembrane</keyword>
<evidence type="ECO:0000256" key="9">
    <source>
        <dbReference type="ARBA" id="ARBA00022729"/>
    </source>
</evidence>
<dbReference type="GO" id="GO:0016765">
    <property type="term" value="F:transferase activity, transferring alkyl or aryl (other than methyl) groups"/>
    <property type="evidence" value="ECO:0007669"/>
    <property type="project" value="InterPro"/>
</dbReference>
<dbReference type="InterPro" id="IPR001764">
    <property type="entry name" value="Glyco_hydro_3_N"/>
</dbReference>
<evidence type="ECO:0000313" key="30">
    <source>
        <dbReference type="EMBL" id="KAF9869743.1"/>
    </source>
</evidence>
<evidence type="ECO:0000256" key="8">
    <source>
        <dbReference type="ARBA" id="ARBA00022692"/>
    </source>
</evidence>
<dbReference type="Proteomes" id="UP000781932">
    <property type="component" value="Unassembled WGS sequence"/>
</dbReference>
<dbReference type="Gene3D" id="2.60.40.10">
    <property type="entry name" value="Immunoglobulins"/>
    <property type="match status" value="1"/>
</dbReference>
<evidence type="ECO:0000256" key="12">
    <source>
        <dbReference type="ARBA" id="ARBA00023001"/>
    </source>
</evidence>
<dbReference type="OrthoDB" id="416222at2759"/>
<evidence type="ECO:0000256" key="1">
    <source>
        <dbReference type="ARBA" id="ARBA00000448"/>
    </source>
</evidence>
<comment type="catalytic activity">
    <reaction evidence="1">
        <text>Hydrolysis of terminal, non-reducing beta-D-glucosyl residues with release of beta-D-glucose.</text>
        <dbReference type="EC" id="3.2.1.21"/>
    </reaction>
</comment>
<keyword evidence="10" id="KW-0378">Hydrolase</keyword>
<comment type="function">
    <text evidence="18">Beta-glucosidases are one of a number of cellulolytic enzymes involved in the degradation of cellulosic biomass. Catalyzes the last step releasing glucose from the inhibitory cellobiose.</text>
</comment>
<accession>A0A9P6LDY5</accession>
<dbReference type="InterPro" id="IPR036881">
    <property type="entry name" value="Glyco_hydro_3_C_sf"/>
</dbReference>
<keyword evidence="17" id="KW-0624">Polysaccharide degradation</keyword>
<evidence type="ECO:0000256" key="19">
    <source>
        <dbReference type="ARBA" id="ARBA00039579"/>
    </source>
</evidence>
<evidence type="ECO:0000256" key="11">
    <source>
        <dbReference type="ARBA" id="ARBA00022989"/>
    </source>
</evidence>
<dbReference type="GO" id="GO:0030245">
    <property type="term" value="P:cellulose catabolic process"/>
    <property type="evidence" value="ECO:0007669"/>
    <property type="project" value="UniProtKB-KW"/>
</dbReference>
<feature type="chain" id="PRO_5040169815" description="Beta-glucosidase cel3A" evidence="28">
    <location>
        <begin position="21"/>
        <end position="1139"/>
    </location>
</feature>
<evidence type="ECO:0000256" key="24">
    <source>
        <dbReference type="ARBA" id="ARBA00078013"/>
    </source>
</evidence>
<feature type="signal peptide" evidence="28">
    <location>
        <begin position="1"/>
        <end position="20"/>
    </location>
</feature>
<dbReference type="PRINTS" id="PR00133">
    <property type="entry name" value="GLHYDRLASE3"/>
</dbReference>
<protein>
    <recommendedName>
        <fullName evidence="23">Beta-glucosidase cel3A</fullName>
        <ecNumber evidence="6">3.2.1.21</ecNumber>
    </recommendedName>
    <alternativeName>
        <fullName evidence="20">Beta-D-glucoside glucohydrolase G</fullName>
    </alternativeName>
    <alternativeName>
        <fullName evidence="24">Beta-D-glucoside glucohydrolase cel3A</fullName>
    </alternativeName>
    <alternativeName>
        <fullName evidence="21">Cellobiase G</fullName>
    </alternativeName>
    <alternativeName>
        <fullName evidence="26">Cellobiase cel3A</fullName>
    </alternativeName>
    <alternativeName>
        <fullName evidence="22">Gentiobiase G</fullName>
    </alternativeName>
    <alternativeName>
        <fullName evidence="25">Gentiobiase cel3A</fullName>
    </alternativeName>
    <alternativeName>
        <fullName evidence="19">Probable beta-glucosidase G</fullName>
    </alternativeName>
</protein>
<dbReference type="FunFam" id="3.20.20.300:FF:000002">
    <property type="entry name" value="Probable beta-glucosidase"/>
    <property type="match status" value="1"/>
</dbReference>
<dbReference type="FunFam" id="3.40.50.1700:FF:000003">
    <property type="entry name" value="Probable beta-glucosidase"/>
    <property type="match status" value="1"/>
</dbReference>
<feature type="transmembrane region" description="Helical" evidence="27">
    <location>
        <begin position="1093"/>
        <end position="1110"/>
    </location>
</feature>
<dbReference type="InterPro" id="IPR000537">
    <property type="entry name" value="UbiA_prenyltransferase"/>
</dbReference>
<comment type="pathway">
    <text evidence="4">Glycan metabolism; cellulose degradation.</text>
</comment>
<dbReference type="SMART" id="SM01217">
    <property type="entry name" value="Fn3_like"/>
    <property type="match status" value="1"/>
</dbReference>
<dbReference type="InterPro" id="IPR036962">
    <property type="entry name" value="Glyco_hydro_3_N_sf"/>
</dbReference>
<dbReference type="AlphaFoldDB" id="A0A9P6LDY5"/>
<feature type="domain" description="Fibronectin type III-like" evidence="29">
    <location>
        <begin position="729"/>
        <end position="801"/>
    </location>
</feature>
<keyword evidence="9 28" id="KW-0732">Signal</keyword>
<evidence type="ECO:0000259" key="29">
    <source>
        <dbReference type="SMART" id="SM01217"/>
    </source>
</evidence>
<keyword evidence="15" id="KW-0119">Carbohydrate metabolism</keyword>
<organism evidence="30 31">
    <name type="scientific">Colletotrichum karsti</name>
    <dbReference type="NCBI Taxonomy" id="1095194"/>
    <lineage>
        <taxon>Eukaryota</taxon>
        <taxon>Fungi</taxon>
        <taxon>Dikarya</taxon>
        <taxon>Ascomycota</taxon>
        <taxon>Pezizomycotina</taxon>
        <taxon>Sordariomycetes</taxon>
        <taxon>Hypocreomycetidae</taxon>
        <taxon>Glomerellales</taxon>
        <taxon>Glomerellaceae</taxon>
        <taxon>Colletotrichum</taxon>
        <taxon>Colletotrichum boninense species complex</taxon>
    </lineage>
</organism>
<evidence type="ECO:0000256" key="20">
    <source>
        <dbReference type="ARBA" id="ARBA00041276"/>
    </source>
</evidence>
<dbReference type="Pfam" id="PF01915">
    <property type="entry name" value="Glyco_hydro_3_C"/>
    <property type="match status" value="1"/>
</dbReference>
<dbReference type="InterPro" id="IPR026891">
    <property type="entry name" value="Fn3-like"/>
</dbReference>
<dbReference type="FunFam" id="2.60.40.10:FF:000757">
    <property type="entry name" value="Beta-glucosidase G"/>
    <property type="match status" value="1"/>
</dbReference>
<reference evidence="30" key="1">
    <citation type="submission" date="2020-03" db="EMBL/GenBank/DDBJ databases">
        <authorList>
            <person name="He L."/>
        </authorList>
    </citation>
    <scope>NUCLEOTIDE SEQUENCE</scope>
    <source>
        <strain evidence="30">CkLH20</strain>
    </source>
</reference>
<dbReference type="EC" id="3.2.1.21" evidence="6"/>
<dbReference type="GO" id="GO:0008422">
    <property type="term" value="F:beta-glucosidase activity"/>
    <property type="evidence" value="ECO:0007669"/>
    <property type="project" value="UniProtKB-EC"/>
</dbReference>
<dbReference type="CDD" id="cd13965">
    <property type="entry name" value="PT_UbiA_3"/>
    <property type="match status" value="1"/>
</dbReference>
<dbReference type="PANTHER" id="PTHR42715">
    <property type="entry name" value="BETA-GLUCOSIDASE"/>
    <property type="match status" value="1"/>
</dbReference>
<keyword evidence="31" id="KW-1185">Reference proteome</keyword>
<evidence type="ECO:0000256" key="2">
    <source>
        <dbReference type="ARBA" id="ARBA00004141"/>
    </source>
</evidence>
<evidence type="ECO:0000256" key="10">
    <source>
        <dbReference type="ARBA" id="ARBA00022801"/>
    </source>
</evidence>
<dbReference type="Pfam" id="PF00933">
    <property type="entry name" value="Glyco_hydro_3"/>
    <property type="match status" value="1"/>
</dbReference>
<evidence type="ECO:0000256" key="18">
    <source>
        <dbReference type="ARBA" id="ARBA00024983"/>
    </source>
</evidence>
<dbReference type="InterPro" id="IPR017853">
    <property type="entry name" value="GH"/>
</dbReference>
<feature type="transmembrane region" description="Helical" evidence="27">
    <location>
        <begin position="953"/>
        <end position="984"/>
    </location>
</feature>
<dbReference type="GO" id="GO:0005576">
    <property type="term" value="C:extracellular region"/>
    <property type="evidence" value="ECO:0007669"/>
    <property type="project" value="UniProtKB-SubCell"/>
</dbReference>
<evidence type="ECO:0000256" key="5">
    <source>
        <dbReference type="ARBA" id="ARBA00005336"/>
    </source>
</evidence>
<evidence type="ECO:0000256" key="4">
    <source>
        <dbReference type="ARBA" id="ARBA00004987"/>
    </source>
</evidence>
<dbReference type="EMBL" id="JAATWM020000065">
    <property type="protein sequence ID" value="KAF9869743.1"/>
    <property type="molecule type" value="Genomic_DNA"/>
</dbReference>
<evidence type="ECO:0000256" key="15">
    <source>
        <dbReference type="ARBA" id="ARBA00023277"/>
    </source>
</evidence>
<keyword evidence="12" id="KW-0136">Cellulose degradation</keyword>
<keyword evidence="7" id="KW-0964">Secreted</keyword>
<reference evidence="30" key="2">
    <citation type="submission" date="2020-11" db="EMBL/GenBank/DDBJ databases">
        <title>Whole genome sequencing of Colletotrichum sp.</title>
        <authorList>
            <person name="Li H."/>
        </authorList>
    </citation>
    <scope>NUCLEOTIDE SEQUENCE</scope>
    <source>
        <strain evidence="30">CkLH20</strain>
    </source>
</reference>
<dbReference type="GeneID" id="62168572"/>
<dbReference type="SUPFAM" id="SSF51445">
    <property type="entry name" value="(Trans)glycosidases"/>
    <property type="match status" value="1"/>
</dbReference>
<keyword evidence="14" id="KW-0325">Glycoprotein</keyword>
<dbReference type="Pfam" id="PF14310">
    <property type="entry name" value="Fn3-like"/>
    <property type="match status" value="1"/>
</dbReference>
<evidence type="ECO:0000256" key="17">
    <source>
        <dbReference type="ARBA" id="ARBA00023326"/>
    </source>
</evidence>
<keyword evidence="11 27" id="KW-1133">Transmembrane helix</keyword>
<evidence type="ECO:0000256" key="21">
    <source>
        <dbReference type="ARBA" id="ARBA00041601"/>
    </source>
</evidence>
<dbReference type="Gene3D" id="3.20.20.300">
    <property type="entry name" value="Glycoside hydrolase, family 3, N-terminal domain"/>
    <property type="match status" value="1"/>
</dbReference>
<comment type="caution">
    <text evidence="30">The sequence shown here is derived from an EMBL/GenBank/DDBJ whole genome shotgun (WGS) entry which is preliminary data.</text>
</comment>
<evidence type="ECO:0000256" key="25">
    <source>
        <dbReference type="ARBA" id="ARBA00083231"/>
    </source>
</evidence>